<keyword evidence="1" id="KW-0614">Plasmid</keyword>
<protein>
    <submittedName>
        <fullName evidence="1">Uncharacterized protein</fullName>
    </submittedName>
</protein>
<proteinExistence type="predicted"/>
<evidence type="ECO:0000313" key="1">
    <source>
        <dbReference type="EMBL" id="CAP20285.1"/>
    </source>
</evidence>
<dbReference type="AlphaFoldDB" id="B0RL02"/>
<accession>B0RL02</accession>
<dbReference type="EMBL" id="AM905950">
    <property type="protein sequence ID" value="CAP20285.1"/>
    <property type="molecule type" value="Genomic_DNA"/>
</dbReference>
<organism evidence="1">
    <name type="scientific">Yersinia enterocolitica</name>
    <dbReference type="NCBI Taxonomy" id="630"/>
    <lineage>
        <taxon>Bacteria</taxon>
        <taxon>Pseudomonadati</taxon>
        <taxon>Pseudomonadota</taxon>
        <taxon>Gammaproteobacteria</taxon>
        <taxon>Enterobacterales</taxon>
        <taxon>Yersiniaceae</taxon>
        <taxon>Yersinia</taxon>
    </lineage>
</organism>
<reference evidence="1" key="1">
    <citation type="journal article" date="2008" name="J. Bacteriol.">
        <title>Genetic and functional properties of the self-transmissible Yersinia enterocolitica plasmid pYE854, which mobilizes the virulence plasmid pYV.</title>
        <authorList>
            <person name="Hammerl J.A."/>
            <person name="Klein I."/>
            <person name="Lanka E."/>
            <person name="Appel B."/>
            <person name="Hertwig S."/>
        </authorList>
    </citation>
    <scope>NUCLEOTIDE SEQUENCE [LARGE SCALE GENOMIC DNA]</scope>
    <source>
        <strain evidence="1">29854</strain>
        <plasmid evidence="1">pYE854</plasmid>
    </source>
</reference>
<name>B0RL02_YEREN</name>
<sequence length="70" mass="7832">MPADLLVAGYLLLAGYQLQSRRNHHVKIANGSMDKQRCHHSLDANQCLSFHVQQAIARYSGGWAFHKSAL</sequence>
<geneLocation type="plasmid" evidence="1">
    <name>pYE854</name>
</geneLocation>